<keyword evidence="5 6" id="KW-0012">Acyltransferase</keyword>
<evidence type="ECO:0000259" key="7">
    <source>
        <dbReference type="Pfam" id="PF00108"/>
    </source>
</evidence>
<dbReference type="Gene3D" id="3.40.47.10">
    <property type="match status" value="2"/>
</dbReference>
<dbReference type="InterPro" id="IPR016039">
    <property type="entry name" value="Thiolase-like"/>
</dbReference>
<protein>
    <submittedName>
        <fullName evidence="9">Acetyl-CoA acetyltransferase, putative</fullName>
        <ecNumber evidence="9">2.3.1.9</ecNumber>
    </submittedName>
</protein>
<keyword evidence="2 6" id="KW-0808">Transferase</keyword>
<evidence type="ECO:0000313" key="9">
    <source>
        <dbReference type="EMBL" id="AFZ80838.1"/>
    </source>
</evidence>
<dbReference type="PANTHER" id="PTHR18919:SF156">
    <property type="entry name" value="ACETYL-COA ACETYLTRANSFERASE, MITOCHONDRIAL"/>
    <property type="match status" value="1"/>
</dbReference>
<dbReference type="AlphaFoldDB" id="L0B005"/>
<evidence type="ECO:0000259" key="8">
    <source>
        <dbReference type="Pfam" id="PF02803"/>
    </source>
</evidence>
<evidence type="ECO:0000313" key="10">
    <source>
        <dbReference type="Proteomes" id="UP000031512"/>
    </source>
</evidence>
<dbReference type="Pfam" id="PF02803">
    <property type="entry name" value="Thiolase_C"/>
    <property type="match status" value="1"/>
</dbReference>
<dbReference type="SUPFAM" id="SSF53901">
    <property type="entry name" value="Thiolase-like"/>
    <property type="match status" value="2"/>
</dbReference>
<feature type="domain" description="Thiolase C-terminal" evidence="8">
    <location>
        <begin position="292"/>
        <end position="376"/>
    </location>
</feature>
<dbReference type="eggNOG" id="KOG1390">
    <property type="taxonomic scope" value="Eukaryota"/>
</dbReference>
<evidence type="ECO:0000256" key="3">
    <source>
        <dbReference type="ARBA" id="ARBA00022723"/>
    </source>
</evidence>
<keyword evidence="10" id="KW-1185">Reference proteome</keyword>
<dbReference type="EMBL" id="CP001670">
    <property type="protein sequence ID" value="AFZ80838.1"/>
    <property type="molecule type" value="Genomic_DNA"/>
</dbReference>
<sequence length="379" mass="40793">MVDILGISRTPICALLGSLSKTSAAKLGAVSLMKAIGMSFIKSDSIDNLVLSQVFSAGCGPLISKQIALWAGLDRLNTFQVNQQCTSGLKATVLAFDAINSGKSQLTAVVGAESSSLAPYLLRKARYGGYGFGDGTLVDTLSRDGPRDIQEEMENLAKSSNISKFEQDQYVLESFKRAACCYSEGIMKHEIAPITVKTEQPSKGTKAWIQHKDCTISEDSFLRFVDFKNSKVDNNAKHSDGAASLIISTENFTRRANLSPVARILDYRQVSGTFPESICDAIQGVKTTINNPEKSVDLYDIMDQNAVVPLYISKRMDIDLSRMNICGSTIALGHPPGMTGVRQIISLVTALKSRGLQFGIAAGSNTHGEATAILVESCT</sequence>
<dbReference type="STRING" id="1537102.L0B005"/>
<dbReference type="GO" id="GO:0046872">
    <property type="term" value="F:metal ion binding"/>
    <property type="evidence" value="ECO:0007669"/>
    <property type="project" value="UniProtKB-KW"/>
</dbReference>
<dbReference type="Proteomes" id="UP000031512">
    <property type="component" value="Chromosome 3"/>
</dbReference>
<evidence type="ECO:0000256" key="6">
    <source>
        <dbReference type="RuleBase" id="RU003557"/>
    </source>
</evidence>
<dbReference type="CDD" id="cd00751">
    <property type="entry name" value="thiolase"/>
    <property type="match status" value="1"/>
</dbReference>
<evidence type="ECO:0000256" key="4">
    <source>
        <dbReference type="ARBA" id="ARBA00022958"/>
    </source>
</evidence>
<dbReference type="EC" id="2.3.1.9" evidence="9"/>
<keyword evidence="4" id="KW-0630">Potassium</keyword>
<dbReference type="KEGG" id="beq:BEWA_002450"/>
<feature type="domain" description="Thiolase N-terminal" evidence="7">
    <location>
        <begin position="4"/>
        <end position="250"/>
    </location>
</feature>
<name>L0B005_THEEQ</name>
<accession>L0B005</accession>
<dbReference type="InterPro" id="IPR020617">
    <property type="entry name" value="Thiolase_C"/>
</dbReference>
<reference evidence="9 10" key="1">
    <citation type="journal article" date="2012" name="BMC Genomics">
        <title>Comparative genomic analysis and phylogenetic position of Theileria equi.</title>
        <authorList>
            <person name="Kappmeyer L.S."/>
            <person name="Thiagarajan M."/>
            <person name="Herndon D.R."/>
            <person name="Ramsay J.D."/>
            <person name="Caler E."/>
            <person name="Djikeng A."/>
            <person name="Gillespie J.J."/>
            <person name="Lau A.O."/>
            <person name="Roalson E.H."/>
            <person name="Silva J.C."/>
            <person name="Silva M.G."/>
            <person name="Suarez C.E."/>
            <person name="Ueti M.W."/>
            <person name="Nene V.M."/>
            <person name="Mealey R.H."/>
            <person name="Knowles D.P."/>
            <person name="Brayton K.A."/>
        </authorList>
    </citation>
    <scope>NUCLEOTIDE SEQUENCE [LARGE SCALE GENOMIC DNA]</scope>
    <source>
        <strain evidence="9 10">WA</strain>
    </source>
</reference>
<keyword evidence="3" id="KW-0479">Metal-binding</keyword>
<dbReference type="RefSeq" id="XP_004830504.1">
    <property type="nucleotide sequence ID" value="XM_004830447.1"/>
</dbReference>
<evidence type="ECO:0000256" key="1">
    <source>
        <dbReference type="ARBA" id="ARBA00010982"/>
    </source>
</evidence>
<gene>
    <name evidence="9" type="ORF">BEWA_002450</name>
</gene>
<dbReference type="VEuPathDB" id="PiroplasmaDB:BEWA_002450"/>
<dbReference type="PIRSF" id="PIRSF000429">
    <property type="entry name" value="Ac-CoA_Ac_transf"/>
    <property type="match status" value="1"/>
</dbReference>
<dbReference type="Pfam" id="PF00108">
    <property type="entry name" value="Thiolase_N"/>
    <property type="match status" value="1"/>
</dbReference>
<proteinExistence type="inferred from homology"/>
<evidence type="ECO:0000256" key="5">
    <source>
        <dbReference type="ARBA" id="ARBA00023315"/>
    </source>
</evidence>
<dbReference type="PANTHER" id="PTHR18919">
    <property type="entry name" value="ACETYL-COA C-ACYLTRANSFERASE"/>
    <property type="match status" value="1"/>
</dbReference>
<comment type="similarity">
    <text evidence="1 6">Belongs to the thiolase-like superfamily. Thiolase family.</text>
</comment>
<evidence type="ECO:0000256" key="2">
    <source>
        <dbReference type="ARBA" id="ARBA00022679"/>
    </source>
</evidence>
<dbReference type="GO" id="GO:0003985">
    <property type="term" value="F:acetyl-CoA C-acetyltransferase activity"/>
    <property type="evidence" value="ECO:0007669"/>
    <property type="project" value="UniProtKB-EC"/>
</dbReference>
<dbReference type="GO" id="GO:0005739">
    <property type="term" value="C:mitochondrion"/>
    <property type="evidence" value="ECO:0007669"/>
    <property type="project" value="TreeGrafter"/>
</dbReference>
<dbReference type="InterPro" id="IPR020616">
    <property type="entry name" value="Thiolase_N"/>
</dbReference>
<dbReference type="OrthoDB" id="5404651at2759"/>
<dbReference type="GO" id="GO:0006635">
    <property type="term" value="P:fatty acid beta-oxidation"/>
    <property type="evidence" value="ECO:0007669"/>
    <property type="project" value="TreeGrafter"/>
</dbReference>
<organism evidence="9 10">
    <name type="scientific">Theileria equi strain WA</name>
    <dbReference type="NCBI Taxonomy" id="1537102"/>
    <lineage>
        <taxon>Eukaryota</taxon>
        <taxon>Sar</taxon>
        <taxon>Alveolata</taxon>
        <taxon>Apicomplexa</taxon>
        <taxon>Aconoidasida</taxon>
        <taxon>Piroplasmida</taxon>
        <taxon>Theileriidae</taxon>
        <taxon>Theileria</taxon>
    </lineage>
</organism>
<dbReference type="GeneID" id="15805457"/>
<dbReference type="InterPro" id="IPR002155">
    <property type="entry name" value="Thiolase"/>
</dbReference>